<dbReference type="PANTHER" id="PTHR43163">
    <property type="entry name" value="DIPEPTIDE TRANSPORT SYSTEM PERMEASE PROTEIN DPPB-RELATED"/>
    <property type="match status" value="1"/>
</dbReference>
<evidence type="ECO:0000256" key="6">
    <source>
        <dbReference type="ARBA" id="ARBA00023136"/>
    </source>
</evidence>
<dbReference type="Pfam" id="PF19300">
    <property type="entry name" value="BPD_transp_1_N"/>
    <property type="match status" value="1"/>
</dbReference>
<feature type="transmembrane region" description="Helical" evidence="7">
    <location>
        <begin position="145"/>
        <end position="172"/>
    </location>
</feature>
<evidence type="ECO:0000256" key="1">
    <source>
        <dbReference type="ARBA" id="ARBA00004651"/>
    </source>
</evidence>
<evidence type="ECO:0000256" key="7">
    <source>
        <dbReference type="RuleBase" id="RU363032"/>
    </source>
</evidence>
<keyword evidence="3" id="KW-1003">Cell membrane</keyword>
<evidence type="ECO:0000256" key="5">
    <source>
        <dbReference type="ARBA" id="ARBA00022989"/>
    </source>
</evidence>
<feature type="transmembrane region" description="Helical" evidence="7">
    <location>
        <begin position="184"/>
        <end position="202"/>
    </location>
</feature>
<proteinExistence type="inferred from homology"/>
<dbReference type="Proteomes" id="UP000637695">
    <property type="component" value="Unassembled WGS sequence"/>
</dbReference>
<dbReference type="PROSITE" id="PS50928">
    <property type="entry name" value="ABC_TM1"/>
    <property type="match status" value="1"/>
</dbReference>
<feature type="domain" description="ABC transmembrane type-1" evidence="8">
    <location>
        <begin position="106"/>
        <end position="307"/>
    </location>
</feature>
<keyword evidence="5 7" id="KW-1133">Transmembrane helix</keyword>
<organism evidence="9 10">
    <name type="scientific">Alicyclobacillus cellulosilyticus</name>
    <dbReference type="NCBI Taxonomy" id="1003997"/>
    <lineage>
        <taxon>Bacteria</taxon>
        <taxon>Bacillati</taxon>
        <taxon>Bacillota</taxon>
        <taxon>Bacilli</taxon>
        <taxon>Bacillales</taxon>
        <taxon>Alicyclobacillaceae</taxon>
        <taxon>Alicyclobacillus</taxon>
    </lineage>
</organism>
<reference evidence="9" key="1">
    <citation type="journal article" date="2014" name="Int. J. Syst. Evol. Microbiol.">
        <title>Complete genome sequence of Corynebacterium casei LMG S-19264T (=DSM 44701T), isolated from a smear-ripened cheese.</title>
        <authorList>
            <consortium name="US DOE Joint Genome Institute (JGI-PGF)"/>
            <person name="Walter F."/>
            <person name="Albersmeier A."/>
            <person name="Kalinowski J."/>
            <person name="Ruckert C."/>
        </authorList>
    </citation>
    <scope>NUCLEOTIDE SEQUENCE</scope>
    <source>
        <strain evidence="9">JCM 18487</strain>
    </source>
</reference>
<comment type="subcellular location">
    <subcellularLocation>
        <location evidence="1 7">Cell membrane</location>
        <topology evidence="1 7">Multi-pass membrane protein</topology>
    </subcellularLocation>
</comment>
<dbReference type="Pfam" id="PF00528">
    <property type="entry name" value="BPD_transp_1"/>
    <property type="match status" value="1"/>
</dbReference>
<keyword evidence="6 7" id="KW-0472">Membrane</keyword>
<feature type="transmembrane region" description="Helical" evidence="7">
    <location>
        <begin position="290"/>
        <end position="310"/>
    </location>
</feature>
<protein>
    <submittedName>
        <fullName evidence="9">Peptide ABC transporter permease</fullName>
    </submittedName>
</protein>
<feature type="transmembrane region" description="Helical" evidence="7">
    <location>
        <begin position="9"/>
        <end position="27"/>
    </location>
</feature>
<dbReference type="EMBL" id="BMOY01000012">
    <property type="protein sequence ID" value="GGJ02892.1"/>
    <property type="molecule type" value="Genomic_DNA"/>
</dbReference>
<dbReference type="SUPFAM" id="SSF161098">
    <property type="entry name" value="MetI-like"/>
    <property type="match status" value="1"/>
</dbReference>
<evidence type="ECO:0000256" key="3">
    <source>
        <dbReference type="ARBA" id="ARBA00022475"/>
    </source>
</evidence>
<sequence>MLRFVAQRVGYMIISFFLVSIITFWLMKAAPGSFLELNLTVGGVNAAAQSINVSPELMRALVAQYHLDAPWYVQYWSYVWGFLTLHFGYSMEFPTTPTLQLIARTFPVSFSIAILSVALAVVVSIAAGVMAAIREHSWLDASTMFVATLGTAIPAYVVAVLLALVFGVWLHWLPVIGFQGPRYYVLPVLSLAIPMIGSLSRYMRNSIIQSLHAEYIVAVYAKGGGLRDAILRHALKNSLIPLVTVVGPHIAGLMMGTVLIESMFGLPGMGQVFATAASRRDYPLIMDSTLLYSVVIMLMNLLVDLLYGILDPRIRKRGYAEGR</sequence>
<evidence type="ECO:0000313" key="10">
    <source>
        <dbReference type="Proteomes" id="UP000637695"/>
    </source>
</evidence>
<comment type="similarity">
    <text evidence="7">Belongs to the binding-protein-dependent transport system permease family.</text>
</comment>
<dbReference type="InterPro" id="IPR045621">
    <property type="entry name" value="BPD_transp_1_N"/>
</dbReference>
<dbReference type="GO" id="GO:0055085">
    <property type="term" value="P:transmembrane transport"/>
    <property type="evidence" value="ECO:0007669"/>
    <property type="project" value="InterPro"/>
</dbReference>
<reference evidence="9" key="2">
    <citation type="submission" date="2020-09" db="EMBL/GenBank/DDBJ databases">
        <authorList>
            <person name="Sun Q."/>
            <person name="Ohkuma M."/>
        </authorList>
    </citation>
    <scope>NUCLEOTIDE SEQUENCE</scope>
    <source>
        <strain evidence="9">JCM 18487</strain>
    </source>
</reference>
<evidence type="ECO:0000259" key="8">
    <source>
        <dbReference type="PROSITE" id="PS50928"/>
    </source>
</evidence>
<keyword evidence="10" id="KW-1185">Reference proteome</keyword>
<dbReference type="InterPro" id="IPR000515">
    <property type="entry name" value="MetI-like"/>
</dbReference>
<name>A0A917KA26_9BACL</name>
<gene>
    <name evidence="9" type="ORF">GCM10010885_10230</name>
</gene>
<dbReference type="InterPro" id="IPR035906">
    <property type="entry name" value="MetI-like_sf"/>
</dbReference>
<evidence type="ECO:0000256" key="2">
    <source>
        <dbReference type="ARBA" id="ARBA00022448"/>
    </source>
</evidence>
<feature type="transmembrane region" description="Helical" evidence="7">
    <location>
        <begin position="239"/>
        <end position="260"/>
    </location>
</feature>
<dbReference type="CDD" id="cd06261">
    <property type="entry name" value="TM_PBP2"/>
    <property type="match status" value="1"/>
</dbReference>
<accession>A0A917KA26</accession>
<dbReference type="Gene3D" id="1.10.3720.10">
    <property type="entry name" value="MetI-like"/>
    <property type="match status" value="1"/>
</dbReference>
<comment type="caution">
    <text evidence="9">The sequence shown here is derived from an EMBL/GenBank/DDBJ whole genome shotgun (WGS) entry which is preliminary data.</text>
</comment>
<keyword evidence="4 7" id="KW-0812">Transmembrane</keyword>
<evidence type="ECO:0000313" key="9">
    <source>
        <dbReference type="EMBL" id="GGJ02892.1"/>
    </source>
</evidence>
<keyword evidence="2 7" id="KW-0813">Transport</keyword>
<dbReference type="PANTHER" id="PTHR43163:SF6">
    <property type="entry name" value="DIPEPTIDE TRANSPORT SYSTEM PERMEASE PROTEIN DPPB-RELATED"/>
    <property type="match status" value="1"/>
</dbReference>
<dbReference type="GO" id="GO:0005886">
    <property type="term" value="C:plasma membrane"/>
    <property type="evidence" value="ECO:0007669"/>
    <property type="project" value="UniProtKB-SubCell"/>
</dbReference>
<evidence type="ECO:0000256" key="4">
    <source>
        <dbReference type="ARBA" id="ARBA00022692"/>
    </source>
</evidence>
<dbReference type="AlphaFoldDB" id="A0A917KA26"/>
<feature type="transmembrane region" description="Helical" evidence="7">
    <location>
        <begin position="108"/>
        <end position="133"/>
    </location>
</feature>